<feature type="domain" description="J" evidence="2">
    <location>
        <begin position="13"/>
        <end position="88"/>
    </location>
</feature>
<dbReference type="OrthoDB" id="1922282at2759"/>
<dbReference type="InterPro" id="IPR052573">
    <property type="entry name" value="DnaJ_C_subfamily_28"/>
</dbReference>
<dbReference type="CTD" id="6751488"/>
<dbReference type="PANTHER" id="PTHR39158:SF1">
    <property type="entry name" value="DNAJ HOMOLOG SUBFAMILY C MEMBER 28"/>
    <property type="match status" value="1"/>
</dbReference>
<dbReference type="InterPro" id="IPR036869">
    <property type="entry name" value="J_dom_sf"/>
</dbReference>
<dbReference type="PROSITE" id="PS50076">
    <property type="entry name" value="DNAJ_2"/>
    <property type="match status" value="1"/>
</dbReference>
<sequence length="303" mass="35445">RYQHTDRSRLLQISCQVLGVKQDDSLDHIKSVYHDLVKKLHPDSSSGQANLSQFVKVQNAYKTILTQALDDPDEIEELTRDMQLDEFENKVLQHRTKLSTDPATSTASPEEKQATLRQRMDKAVEETADYHVRLVDNMTVEMNIQQKYQEPGRKGKIVQSIDRIAEDFIQQAVQGGQFDNLHQLEGYGKPLKEEHEGLLDGTEYRLNKMLVNSGYAPNWILLGKEIREDKKFLRARLEDRAEQVQKKPRCNEKQLNWKRAVKFVEEQTIRINENVDKYNMHVPLLKMQTVRFDLNREMEKVKK</sequence>
<reference evidence="3 4" key="1">
    <citation type="journal article" date="2008" name="Nature">
        <title>The Trichoplax genome and the nature of placozoans.</title>
        <authorList>
            <person name="Srivastava M."/>
            <person name="Begovic E."/>
            <person name="Chapman J."/>
            <person name="Putnam N.H."/>
            <person name="Hellsten U."/>
            <person name="Kawashima T."/>
            <person name="Kuo A."/>
            <person name="Mitros T."/>
            <person name="Salamov A."/>
            <person name="Carpenter M.L."/>
            <person name="Signorovitch A.Y."/>
            <person name="Moreno M.A."/>
            <person name="Kamm K."/>
            <person name="Grimwood J."/>
            <person name="Schmutz J."/>
            <person name="Shapiro H."/>
            <person name="Grigoriev I.V."/>
            <person name="Buss L.W."/>
            <person name="Schierwater B."/>
            <person name="Dellaporta S.L."/>
            <person name="Rokhsar D.S."/>
        </authorList>
    </citation>
    <scope>NUCLEOTIDE SEQUENCE [LARGE SCALE GENOMIC DNA]</scope>
    <source>
        <strain evidence="3 4">Grell-BS-1999</strain>
    </source>
</reference>
<dbReference type="Gene3D" id="1.10.287.110">
    <property type="entry name" value="DnaJ domain"/>
    <property type="match status" value="1"/>
</dbReference>
<keyword evidence="4" id="KW-1185">Reference proteome</keyword>
<gene>
    <name evidence="3" type="ORF">TRIADDRAFT_15044</name>
</gene>
<feature type="non-terminal residue" evidence="3">
    <location>
        <position position="1"/>
    </location>
</feature>
<dbReference type="Proteomes" id="UP000009022">
    <property type="component" value="Unassembled WGS sequence"/>
</dbReference>
<dbReference type="HOGENOM" id="CLU_040968_0_0_1"/>
<dbReference type="InParanoid" id="B3RR37"/>
<dbReference type="SMART" id="SM00271">
    <property type="entry name" value="DnaJ"/>
    <property type="match status" value="1"/>
</dbReference>
<dbReference type="PANTHER" id="PTHR39158">
    <property type="entry name" value="OS08G0560600 PROTEIN"/>
    <property type="match status" value="1"/>
</dbReference>
<dbReference type="EMBL" id="DS985243">
    <property type="protein sequence ID" value="EDV26808.1"/>
    <property type="molecule type" value="Genomic_DNA"/>
</dbReference>
<proteinExistence type="predicted"/>
<dbReference type="eggNOG" id="KOG0568">
    <property type="taxonomic scope" value="Eukaryota"/>
</dbReference>
<dbReference type="OMA" id="EWISLGK"/>
<protein>
    <recommendedName>
        <fullName evidence="2">J domain-containing protein</fullName>
    </recommendedName>
</protein>
<dbReference type="InterPro" id="IPR018961">
    <property type="entry name" value="DnaJ_homolog_subfam-C_membr-28"/>
</dbReference>
<feature type="non-terminal residue" evidence="3">
    <location>
        <position position="303"/>
    </location>
</feature>
<dbReference type="RefSeq" id="XP_002110804.1">
    <property type="nucleotide sequence ID" value="XM_002110768.1"/>
</dbReference>
<dbReference type="STRING" id="10228.B3RR37"/>
<evidence type="ECO:0000256" key="1">
    <source>
        <dbReference type="SAM" id="MobiDB-lite"/>
    </source>
</evidence>
<dbReference type="FunCoup" id="B3RR37">
    <property type="interactions" value="121"/>
</dbReference>
<evidence type="ECO:0000313" key="4">
    <source>
        <dbReference type="Proteomes" id="UP000009022"/>
    </source>
</evidence>
<evidence type="ECO:0000313" key="3">
    <source>
        <dbReference type="EMBL" id="EDV26808.1"/>
    </source>
</evidence>
<feature type="region of interest" description="Disordered" evidence="1">
    <location>
        <begin position="96"/>
        <end position="116"/>
    </location>
</feature>
<dbReference type="PhylomeDB" id="B3RR37"/>
<dbReference type="AlphaFoldDB" id="B3RR37"/>
<dbReference type="CDD" id="cd06257">
    <property type="entry name" value="DnaJ"/>
    <property type="match status" value="1"/>
</dbReference>
<accession>B3RR37</accession>
<dbReference type="Pfam" id="PF09350">
    <property type="entry name" value="DJC28_CD"/>
    <property type="match status" value="1"/>
</dbReference>
<feature type="compositionally biased region" description="Polar residues" evidence="1">
    <location>
        <begin position="99"/>
        <end position="108"/>
    </location>
</feature>
<dbReference type="SUPFAM" id="SSF46565">
    <property type="entry name" value="Chaperone J-domain"/>
    <property type="match status" value="1"/>
</dbReference>
<dbReference type="InterPro" id="IPR001623">
    <property type="entry name" value="DnaJ_domain"/>
</dbReference>
<dbReference type="GeneID" id="6751488"/>
<name>B3RR37_TRIAD</name>
<organism evidence="3 4">
    <name type="scientific">Trichoplax adhaerens</name>
    <name type="common">Trichoplax reptans</name>
    <dbReference type="NCBI Taxonomy" id="10228"/>
    <lineage>
        <taxon>Eukaryota</taxon>
        <taxon>Metazoa</taxon>
        <taxon>Placozoa</taxon>
        <taxon>Uniplacotomia</taxon>
        <taxon>Trichoplacea</taxon>
        <taxon>Trichoplacidae</taxon>
        <taxon>Trichoplax</taxon>
    </lineage>
</organism>
<dbReference type="KEGG" id="tad:TRIADDRAFT_15044"/>
<dbReference type="Pfam" id="PF00226">
    <property type="entry name" value="DnaJ"/>
    <property type="match status" value="1"/>
</dbReference>
<evidence type="ECO:0000259" key="2">
    <source>
        <dbReference type="PROSITE" id="PS50076"/>
    </source>
</evidence>